<keyword evidence="1" id="KW-0472">Membrane</keyword>
<keyword evidence="1" id="KW-0812">Transmembrane</keyword>
<keyword evidence="1" id="KW-1133">Transmembrane helix</keyword>
<protein>
    <submittedName>
        <fullName evidence="2">Uncharacterized protein</fullName>
    </submittedName>
</protein>
<proteinExistence type="predicted"/>
<name>A0A2G5HU17_CERBT</name>
<evidence type="ECO:0000256" key="1">
    <source>
        <dbReference type="SAM" id="Phobius"/>
    </source>
</evidence>
<gene>
    <name evidence="2" type="ORF">CB0940_10175</name>
</gene>
<dbReference type="EMBL" id="LKMD01000103">
    <property type="protein sequence ID" value="PIA96037.1"/>
    <property type="molecule type" value="Genomic_DNA"/>
</dbReference>
<comment type="caution">
    <text evidence="2">The sequence shown here is derived from an EMBL/GenBank/DDBJ whole genome shotgun (WGS) entry which is preliminary data.</text>
</comment>
<accession>A0A2G5HU17</accession>
<sequence>MSFLYHLCISRLRRKRTFLIRRRVPSLCLCGVTINLLCTLSFLGGALLLLALTLRCSSTFSRLRTRLCIGTLAILERNSGGRVFALIRVYTFPLARLLLSSPSRFLGLAPLIHAPTLFARGAYVLPFSARLLPWLVRTIIHKSC</sequence>
<reference evidence="2 3" key="1">
    <citation type="submission" date="2015-10" db="EMBL/GenBank/DDBJ databases">
        <title>The cercosporin biosynthetic gene cluster was horizontally transferred to several fungal lineages and shown to be expanded in Cercospora beticola based on microsynteny with recipient genomes.</title>
        <authorList>
            <person name="De Jonge R."/>
            <person name="Ebert M.K."/>
            <person name="Suttle J.C."/>
            <person name="Jurick Ii W.M."/>
            <person name="Secor G.A."/>
            <person name="Thomma B.P."/>
            <person name="Van De Peer Y."/>
            <person name="Bolton M.D."/>
        </authorList>
    </citation>
    <scope>NUCLEOTIDE SEQUENCE [LARGE SCALE GENOMIC DNA]</scope>
    <source>
        <strain evidence="2 3">09-40</strain>
    </source>
</reference>
<evidence type="ECO:0000313" key="2">
    <source>
        <dbReference type="EMBL" id="PIA96037.1"/>
    </source>
</evidence>
<dbReference type="Proteomes" id="UP000230605">
    <property type="component" value="Chromosome 8"/>
</dbReference>
<organism evidence="2 3">
    <name type="scientific">Cercospora beticola</name>
    <name type="common">Sugarbeet leaf spot fungus</name>
    <dbReference type="NCBI Taxonomy" id="122368"/>
    <lineage>
        <taxon>Eukaryota</taxon>
        <taxon>Fungi</taxon>
        <taxon>Dikarya</taxon>
        <taxon>Ascomycota</taxon>
        <taxon>Pezizomycotina</taxon>
        <taxon>Dothideomycetes</taxon>
        <taxon>Dothideomycetidae</taxon>
        <taxon>Mycosphaerellales</taxon>
        <taxon>Mycosphaerellaceae</taxon>
        <taxon>Cercospora</taxon>
    </lineage>
</organism>
<dbReference type="AlphaFoldDB" id="A0A2G5HU17"/>
<evidence type="ECO:0000313" key="3">
    <source>
        <dbReference type="Proteomes" id="UP000230605"/>
    </source>
</evidence>
<feature type="transmembrane region" description="Helical" evidence="1">
    <location>
        <begin position="24"/>
        <end position="52"/>
    </location>
</feature>